<feature type="transmembrane region" description="Helical" evidence="4">
    <location>
        <begin position="269"/>
        <end position="298"/>
    </location>
</feature>
<dbReference type="Proteomes" id="UP000664317">
    <property type="component" value="Unassembled WGS sequence"/>
</dbReference>
<accession>A0ABS3C3L2</accession>
<evidence type="ECO:0000256" key="4">
    <source>
        <dbReference type="SAM" id="Phobius"/>
    </source>
</evidence>
<sequence length="368" mass="41006">MSAWGLAGIAGLLVLQYGILLLLLKKNWKQRGVKSSGFPMVSILVSARNEEEHLPHLLRSLAALDYPAEKLEILLADDQSSDRTAEISAVWVKGYPNRRLFSIRKDQVGLYQANGKANALAILAKEAAGEFFFFTDADCEVPAAWIREGLGSFLGKTGIVIGVTQVKGGGFFGRMQELEWWNTLGIVKAVTDLGLPTTGLGNNMAISKEAYLASGGFEGIKSSITEDLEISKSICKAGFAIHHQVSEQMLVRTKAEKDWPSLLRQRKRWVTGAATLSFGWKVLLVIQGLFFPAAIALLCVDWKLGLGIWASKAFFQGWFLRFFARKSGQKIAFFPLIFFDFYQIASLSLTILYYFWPSKVQWKSRNYP</sequence>
<evidence type="ECO:0000259" key="5">
    <source>
        <dbReference type="Pfam" id="PF00535"/>
    </source>
</evidence>
<gene>
    <name evidence="6" type="ORF">J0A68_11970</name>
</gene>
<dbReference type="InterPro" id="IPR001173">
    <property type="entry name" value="Glyco_trans_2-like"/>
</dbReference>
<feature type="transmembrane region" description="Helical" evidence="4">
    <location>
        <begin position="6"/>
        <end position="24"/>
    </location>
</feature>
<dbReference type="SUPFAM" id="SSF53448">
    <property type="entry name" value="Nucleotide-diphospho-sugar transferases"/>
    <property type="match status" value="1"/>
</dbReference>
<keyword evidence="3" id="KW-0808">Transferase</keyword>
<keyword evidence="4" id="KW-0472">Membrane</keyword>
<evidence type="ECO:0000256" key="2">
    <source>
        <dbReference type="ARBA" id="ARBA00022676"/>
    </source>
</evidence>
<proteinExistence type="inferred from homology"/>
<dbReference type="PANTHER" id="PTHR43630:SF1">
    <property type="entry name" value="POLY-BETA-1,6-N-ACETYL-D-GLUCOSAMINE SYNTHASE"/>
    <property type="match status" value="1"/>
</dbReference>
<organism evidence="6 7">
    <name type="scientific">Algoriphagus oliviformis</name>
    <dbReference type="NCBI Taxonomy" id="2811231"/>
    <lineage>
        <taxon>Bacteria</taxon>
        <taxon>Pseudomonadati</taxon>
        <taxon>Bacteroidota</taxon>
        <taxon>Cytophagia</taxon>
        <taxon>Cytophagales</taxon>
        <taxon>Cyclobacteriaceae</taxon>
        <taxon>Algoriphagus</taxon>
    </lineage>
</organism>
<dbReference type="Gene3D" id="3.90.550.10">
    <property type="entry name" value="Spore Coat Polysaccharide Biosynthesis Protein SpsA, Chain A"/>
    <property type="match status" value="1"/>
</dbReference>
<evidence type="ECO:0000256" key="3">
    <source>
        <dbReference type="ARBA" id="ARBA00022679"/>
    </source>
</evidence>
<keyword evidence="4" id="KW-1133">Transmembrane helix</keyword>
<evidence type="ECO:0000256" key="1">
    <source>
        <dbReference type="ARBA" id="ARBA00006739"/>
    </source>
</evidence>
<protein>
    <submittedName>
        <fullName evidence="6">Glycosyltransferase</fullName>
    </submittedName>
</protein>
<keyword evidence="7" id="KW-1185">Reference proteome</keyword>
<reference evidence="6 7" key="1">
    <citation type="submission" date="2021-03" db="EMBL/GenBank/DDBJ databases">
        <title>novel species isolated from a fishpond in China.</title>
        <authorList>
            <person name="Lu H."/>
            <person name="Cai Z."/>
        </authorList>
    </citation>
    <scope>NUCLEOTIDE SEQUENCE [LARGE SCALE GENOMIC DNA]</scope>
    <source>
        <strain evidence="6 7">H41</strain>
    </source>
</reference>
<feature type="domain" description="Glycosyltransferase 2-like" evidence="5">
    <location>
        <begin position="42"/>
        <end position="209"/>
    </location>
</feature>
<keyword evidence="2" id="KW-0328">Glycosyltransferase</keyword>
<dbReference type="InterPro" id="IPR029044">
    <property type="entry name" value="Nucleotide-diphossugar_trans"/>
</dbReference>
<feature type="transmembrane region" description="Helical" evidence="4">
    <location>
        <begin position="331"/>
        <end position="356"/>
    </location>
</feature>
<evidence type="ECO:0000313" key="7">
    <source>
        <dbReference type="Proteomes" id="UP000664317"/>
    </source>
</evidence>
<name>A0ABS3C3L2_9BACT</name>
<comment type="caution">
    <text evidence="6">The sequence shown here is derived from an EMBL/GenBank/DDBJ whole genome shotgun (WGS) entry which is preliminary data.</text>
</comment>
<dbReference type="Pfam" id="PF00535">
    <property type="entry name" value="Glycos_transf_2"/>
    <property type="match status" value="1"/>
</dbReference>
<comment type="similarity">
    <text evidence="1">Belongs to the glycosyltransferase 2 family.</text>
</comment>
<keyword evidence="4" id="KW-0812">Transmembrane</keyword>
<dbReference type="EMBL" id="JAFKCT010000004">
    <property type="protein sequence ID" value="MBN7811671.1"/>
    <property type="molecule type" value="Genomic_DNA"/>
</dbReference>
<evidence type="ECO:0000313" key="6">
    <source>
        <dbReference type="EMBL" id="MBN7811671.1"/>
    </source>
</evidence>
<dbReference type="RefSeq" id="WP_206578446.1">
    <property type="nucleotide sequence ID" value="NZ_JAFKCT010000004.1"/>
</dbReference>
<dbReference type="PANTHER" id="PTHR43630">
    <property type="entry name" value="POLY-BETA-1,6-N-ACETYL-D-GLUCOSAMINE SYNTHASE"/>
    <property type="match status" value="1"/>
</dbReference>